<keyword evidence="2" id="KW-0812">Transmembrane</keyword>
<feature type="region of interest" description="Disordered" evidence="1">
    <location>
        <begin position="350"/>
        <end position="369"/>
    </location>
</feature>
<accession>A0ABW0GT95</accession>
<proteinExistence type="predicted"/>
<protein>
    <submittedName>
        <fullName evidence="4">MAB_1171c family putative transporter</fullName>
    </submittedName>
</protein>
<dbReference type="InterPro" id="IPR046675">
    <property type="entry name" value="DUF6545"/>
</dbReference>
<feature type="transmembrane region" description="Helical" evidence="2">
    <location>
        <begin position="31"/>
        <end position="53"/>
    </location>
</feature>
<feature type="transmembrane region" description="Helical" evidence="2">
    <location>
        <begin position="102"/>
        <end position="119"/>
    </location>
</feature>
<keyword evidence="2" id="KW-1133">Transmembrane helix</keyword>
<evidence type="ECO:0000313" key="4">
    <source>
        <dbReference type="EMBL" id="MFC5382126.1"/>
    </source>
</evidence>
<feature type="transmembrane region" description="Helical" evidence="2">
    <location>
        <begin position="173"/>
        <end position="197"/>
    </location>
</feature>
<evidence type="ECO:0000259" key="3">
    <source>
        <dbReference type="Pfam" id="PF20182"/>
    </source>
</evidence>
<dbReference type="EMBL" id="JBHSLD010000014">
    <property type="protein sequence ID" value="MFC5382126.1"/>
    <property type="molecule type" value="Genomic_DNA"/>
</dbReference>
<evidence type="ECO:0000256" key="1">
    <source>
        <dbReference type="SAM" id="MobiDB-lite"/>
    </source>
</evidence>
<keyword evidence="2" id="KW-0472">Membrane</keyword>
<dbReference type="RefSeq" id="WP_340269747.1">
    <property type="nucleotide sequence ID" value="NZ_JBBEOG010000005.1"/>
</dbReference>
<sequence length="408" mass="44311">MSFLIVGPTLVLWAAVIARARRLADPSRRDLWWALLCCAVASTLNMPVVAAAVDVEAAPANVSQMLKHVFVVAAAWLSYEVVRGLTKDLPQARKGRAARRSLAALVVLLLVALFVLSPADRQVANFTAAYGDEPVIGAYWMVFLGALGVALASVGRLAWWYRHKTAPGGLRTGMSLVTVGVAAGLIYVALKVLYVAARLSGTPEQALAGSERTVTPVLLALSIVGIVTGVMWPALIERWPLRQVHAAYQYARLRRLWVEVTTAAPEVSLERTLSDEATTGASRRFTRRHEAELLLFRRLVEILDGLLVLDQYVPPAQETAVRRQVARDVPARMRSSVEERALLELAMDARATGAAPASPRQCRASGDLTPMQEVHRLRAVDAARRAARPVVATVRAERVDSSTGHSTT</sequence>
<organism evidence="4 5">
    <name type="scientific">Aquipuribacter nitratireducens</name>
    <dbReference type="NCBI Taxonomy" id="650104"/>
    <lineage>
        <taxon>Bacteria</taxon>
        <taxon>Bacillati</taxon>
        <taxon>Actinomycetota</taxon>
        <taxon>Actinomycetes</taxon>
        <taxon>Micrococcales</taxon>
        <taxon>Intrasporangiaceae</taxon>
        <taxon>Aquipuribacter</taxon>
    </lineage>
</organism>
<keyword evidence="5" id="KW-1185">Reference proteome</keyword>
<gene>
    <name evidence="4" type="ORF">ACFPJ6_15260</name>
</gene>
<dbReference type="Proteomes" id="UP001596122">
    <property type="component" value="Unassembled WGS sequence"/>
</dbReference>
<feature type="transmembrane region" description="Helical" evidence="2">
    <location>
        <begin position="217"/>
        <end position="236"/>
    </location>
</feature>
<dbReference type="NCBIfam" id="NF042915">
    <property type="entry name" value="MAB_1171c_fam"/>
    <property type="match status" value="1"/>
</dbReference>
<reference evidence="5" key="1">
    <citation type="journal article" date="2019" name="Int. J. Syst. Evol. Microbiol.">
        <title>The Global Catalogue of Microorganisms (GCM) 10K type strain sequencing project: providing services to taxonomists for standard genome sequencing and annotation.</title>
        <authorList>
            <consortium name="The Broad Institute Genomics Platform"/>
            <consortium name="The Broad Institute Genome Sequencing Center for Infectious Disease"/>
            <person name="Wu L."/>
            <person name="Ma J."/>
        </authorList>
    </citation>
    <scope>NUCLEOTIDE SEQUENCE [LARGE SCALE GENOMIC DNA]</scope>
    <source>
        <strain evidence="5">CCUG 43114</strain>
    </source>
</reference>
<feature type="transmembrane region" description="Helical" evidence="2">
    <location>
        <begin position="139"/>
        <end position="161"/>
    </location>
</feature>
<dbReference type="Pfam" id="PF20182">
    <property type="entry name" value="DUF6545"/>
    <property type="match status" value="1"/>
</dbReference>
<comment type="caution">
    <text evidence="4">The sequence shown here is derived from an EMBL/GenBank/DDBJ whole genome shotgun (WGS) entry which is preliminary data.</text>
</comment>
<feature type="domain" description="DUF6545" evidence="3">
    <location>
        <begin position="247"/>
        <end position="383"/>
    </location>
</feature>
<name>A0ABW0GT95_9MICO</name>
<evidence type="ECO:0000313" key="5">
    <source>
        <dbReference type="Proteomes" id="UP001596122"/>
    </source>
</evidence>
<feature type="transmembrane region" description="Helical" evidence="2">
    <location>
        <begin position="65"/>
        <end position="82"/>
    </location>
</feature>
<dbReference type="InterPro" id="IPR050039">
    <property type="entry name" value="MAB_1171c-like"/>
</dbReference>
<evidence type="ECO:0000256" key="2">
    <source>
        <dbReference type="SAM" id="Phobius"/>
    </source>
</evidence>